<name>A0A836FQ47_9TRYP</name>
<evidence type="ECO:0000313" key="3">
    <source>
        <dbReference type="Proteomes" id="UP000673552"/>
    </source>
</evidence>
<accession>A0A836FQ47</accession>
<dbReference type="OrthoDB" id="267088at2759"/>
<proteinExistence type="predicted"/>
<dbReference type="Proteomes" id="UP000673552">
    <property type="component" value="Unassembled WGS sequence"/>
</dbReference>
<dbReference type="AlphaFoldDB" id="A0A836FQ47"/>
<evidence type="ECO:0000256" key="1">
    <source>
        <dbReference type="SAM" id="MobiDB-lite"/>
    </source>
</evidence>
<dbReference type="KEGG" id="lmat:92511322"/>
<sequence>MSTASIGGSVTSIADSLEDEEFLLASPFHPKNVRFRRVVHDSSRLYFQPRFERIDSMGYRGQKIVEEMNNTAPISYPRSRLSPIPYLRKPAAANLLAEAEMSTRPPLSAHVPQKMHPHHGFLPEALCPRVTCSRGPAESQSGSSPRAVPSTTAMRVAATSSFWQAQKSITTDAPPSPSLEGPLGSGARACRQLLSAVFGAENAMCVPPKDAESIASAPQKAAGGSECRKPAMQRHPLLRGPDPDGNAFGCTYGSDLLVHVPCKNEWVERSHSDEASLTGANQLRTTPALFAGANVPRRLSSHSASLATLAVTACLPASRLRFPSAERSASSGGGLSPLRSALPQGHTAVLPSATRSQLGTAHATNLTDVPALPTRRLSAVPLLNRQRAERNGSVSSALLRHTISRCPHSFRVRPQCTAEVSVTKTSEFAAFGCLPRVSRRPSALNHSNGPGSKNDNSTPSAALDSVCATAPPNER</sequence>
<gene>
    <name evidence="2" type="ORF">LSCM1_01186</name>
</gene>
<dbReference type="RefSeq" id="XP_067174915.1">
    <property type="nucleotide sequence ID" value="XM_067318810.1"/>
</dbReference>
<reference evidence="3" key="1">
    <citation type="journal article" date="2021" name="Microbiol. Resour. Announc.">
        <title>LGAAP: Leishmaniinae Genome Assembly and Annotation Pipeline.</title>
        <authorList>
            <person name="Almutairi H."/>
            <person name="Urbaniak M.D."/>
            <person name="Bates M.D."/>
            <person name="Jariyapan N."/>
            <person name="Kwakye-Nuako G."/>
            <person name="Thomaz-Soccol V."/>
            <person name="Al-Salem W.S."/>
            <person name="Dillon R.J."/>
            <person name="Bates P.A."/>
            <person name="Gatherer D."/>
        </authorList>
    </citation>
    <scope>NUCLEOTIDE SEQUENCE [LARGE SCALE GENOMIC DNA]</scope>
</reference>
<reference evidence="3" key="2">
    <citation type="journal article" date="2021" name="Sci. Data">
        <title>Chromosome-scale genome sequencing, assembly and annotation of six genomes from subfamily Leishmaniinae.</title>
        <authorList>
            <person name="Almutairi H."/>
            <person name="Urbaniak M.D."/>
            <person name="Bates M.D."/>
            <person name="Jariyapan N."/>
            <person name="Kwakye-Nuako G."/>
            <person name="Thomaz Soccol V."/>
            <person name="Al-Salem W.S."/>
            <person name="Dillon R.J."/>
            <person name="Bates P.A."/>
            <person name="Gatherer D."/>
        </authorList>
    </citation>
    <scope>NUCLEOTIDE SEQUENCE [LARGE SCALE GENOMIC DNA]</scope>
</reference>
<protein>
    <submittedName>
        <fullName evidence="2">Uncharacterized protein</fullName>
    </submittedName>
</protein>
<comment type="caution">
    <text evidence="2">The sequence shown here is derived from an EMBL/GenBank/DDBJ whole genome shotgun (WGS) entry which is preliminary data.</text>
</comment>
<dbReference type="EMBL" id="JAFEUZ010000035">
    <property type="protein sequence ID" value="KAG5467007.1"/>
    <property type="molecule type" value="Genomic_DNA"/>
</dbReference>
<feature type="compositionally biased region" description="Polar residues" evidence="1">
    <location>
        <begin position="444"/>
        <end position="460"/>
    </location>
</feature>
<dbReference type="GeneID" id="92511322"/>
<keyword evidence="3" id="KW-1185">Reference proteome</keyword>
<organism evidence="2 3">
    <name type="scientific">Leishmania martiniquensis</name>
    <dbReference type="NCBI Taxonomy" id="1580590"/>
    <lineage>
        <taxon>Eukaryota</taxon>
        <taxon>Discoba</taxon>
        <taxon>Euglenozoa</taxon>
        <taxon>Kinetoplastea</taxon>
        <taxon>Metakinetoplastina</taxon>
        <taxon>Trypanosomatida</taxon>
        <taxon>Trypanosomatidae</taxon>
        <taxon>Leishmaniinae</taxon>
        <taxon>Leishmania</taxon>
    </lineage>
</organism>
<feature type="region of interest" description="Disordered" evidence="1">
    <location>
        <begin position="440"/>
        <end position="475"/>
    </location>
</feature>
<evidence type="ECO:0000313" key="2">
    <source>
        <dbReference type="EMBL" id="KAG5467007.1"/>
    </source>
</evidence>